<reference evidence="4 5" key="1">
    <citation type="submission" date="2016-04" db="EMBL/GenBank/DDBJ databases">
        <title>Complete genome sequence of Dietzia lutea YIM 80766T, a strain isolated from desert soil in Egypt.</title>
        <authorList>
            <person name="Zhao J."/>
            <person name="Hu B."/>
            <person name="Geng S."/>
            <person name="Nie Y."/>
            <person name="Tang Y."/>
        </authorList>
    </citation>
    <scope>NUCLEOTIDE SEQUENCE [LARGE SCALE GENOMIC DNA]</scope>
    <source>
        <strain evidence="4 5">YIM 80766</strain>
    </source>
</reference>
<gene>
    <name evidence="4" type="ORF">A6035_01405</name>
</gene>
<evidence type="ECO:0000313" key="5">
    <source>
        <dbReference type="Proteomes" id="UP000244928"/>
    </source>
</evidence>
<dbReference type="GO" id="GO:0003677">
    <property type="term" value="F:DNA binding"/>
    <property type="evidence" value="ECO:0007669"/>
    <property type="project" value="UniProtKB-UniRule"/>
</dbReference>
<dbReference type="AlphaFoldDB" id="A0A2S1R455"/>
<name>A0A2S1R455_9ACTN</name>
<evidence type="ECO:0000259" key="3">
    <source>
        <dbReference type="PROSITE" id="PS50977"/>
    </source>
</evidence>
<dbReference type="Proteomes" id="UP000244928">
    <property type="component" value="Chromosome"/>
</dbReference>
<dbReference type="SUPFAM" id="SSF46689">
    <property type="entry name" value="Homeodomain-like"/>
    <property type="match status" value="1"/>
</dbReference>
<sequence>MDEVARRAGAARITVYRKFETKDALVDEVVLREFQRYFARFSAEVRACETAAERVVVAFVSSLRAFGVSPLLSHLLANERDSVIGSLIGQDGQMVATVRRFLAGRLAAEQRSGGIHPEVDVDLLAEMFVRICASYLTIPTDLVDLDDDAALERIARRFPVPMLDYRPADA</sequence>
<feature type="domain" description="HTH tetR-type" evidence="3">
    <location>
        <begin position="1"/>
        <end position="37"/>
    </location>
</feature>
<protein>
    <recommendedName>
        <fullName evidence="3">HTH tetR-type domain-containing protein</fullName>
    </recommendedName>
</protein>
<keyword evidence="5" id="KW-1185">Reference proteome</keyword>
<dbReference type="RefSeq" id="WP_235026520.1">
    <property type="nucleotide sequence ID" value="NZ_CP015449.1"/>
</dbReference>
<dbReference type="Pfam" id="PF00440">
    <property type="entry name" value="TetR_N"/>
    <property type="match status" value="1"/>
</dbReference>
<organism evidence="4 5">
    <name type="scientific">Dietzia lutea</name>
    <dbReference type="NCBI Taxonomy" id="546160"/>
    <lineage>
        <taxon>Bacteria</taxon>
        <taxon>Bacillati</taxon>
        <taxon>Actinomycetota</taxon>
        <taxon>Actinomycetes</taxon>
        <taxon>Mycobacteriales</taxon>
        <taxon>Dietziaceae</taxon>
        <taxon>Dietzia</taxon>
    </lineage>
</organism>
<dbReference type="InterPro" id="IPR001647">
    <property type="entry name" value="HTH_TetR"/>
</dbReference>
<evidence type="ECO:0000313" key="4">
    <source>
        <dbReference type="EMBL" id="AWH91053.1"/>
    </source>
</evidence>
<dbReference type="PROSITE" id="PS50977">
    <property type="entry name" value="HTH_TETR_2"/>
    <property type="match status" value="1"/>
</dbReference>
<evidence type="ECO:0000256" key="1">
    <source>
        <dbReference type="ARBA" id="ARBA00023125"/>
    </source>
</evidence>
<dbReference type="Gene3D" id="1.10.357.10">
    <property type="entry name" value="Tetracycline Repressor, domain 2"/>
    <property type="match status" value="1"/>
</dbReference>
<comment type="caution">
    <text evidence="2">Lacks conserved residue(s) required for the propagation of feature annotation.</text>
</comment>
<keyword evidence="1 2" id="KW-0238">DNA-binding</keyword>
<dbReference type="EMBL" id="CP015449">
    <property type="protein sequence ID" value="AWH91053.1"/>
    <property type="molecule type" value="Genomic_DNA"/>
</dbReference>
<proteinExistence type="predicted"/>
<dbReference type="InterPro" id="IPR009057">
    <property type="entry name" value="Homeodomain-like_sf"/>
</dbReference>
<dbReference type="KEGG" id="dlu:A6035_01405"/>
<accession>A0A2S1R455</accession>
<evidence type="ECO:0000256" key="2">
    <source>
        <dbReference type="PROSITE-ProRule" id="PRU00335"/>
    </source>
</evidence>